<dbReference type="Proteomes" id="UP000708208">
    <property type="component" value="Unassembled WGS sequence"/>
</dbReference>
<sequence>MGRKSFNLSPDSTESKLPKGEDNLGYVPHDGDLTNGETPRNENSAEVSVRQYESGENRRMLKNVIVTSV</sequence>
<accession>A0A8J2L2Z6</accession>
<keyword evidence="3" id="KW-1185">Reference proteome</keyword>
<dbReference type="EMBL" id="CAJVCH010544983">
    <property type="protein sequence ID" value="CAG7827814.1"/>
    <property type="molecule type" value="Genomic_DNA"/>
</dbReference>
<feature type="compositionally biased region" description="Polar residues" evidence="1">
    <location>
        <begin position="1"/>
        <end position="12"/>
    </location>
</feature>
<feature type="compositionally biased region" description="Polar residues" evidence="1">
    <location>
        <begin position="35"/>
        <end position="46"/>
    </location>
</feature>
<feature type="compositionally biased region" description="Basic and acidic residues" evidence="1">
    <location>
        <begin position="13"/>
        <end position="22"/>
    </location>
</feature>
<protein>
    <submittedName>
        <fullName evidence="2">Uncharacterized protein</fullName>
    </submittedName>
</protein>
<name>A0A8J2L2Z6_9HEXA</name>
<evidence type="ECO:0000313" key="3">
    <source>
        <dbReference type="Proteomes" id="UP000708208"/>
    </source>
</evidence>
<feature type="non-terminal residue" evidence="2">
    <location>
        <position position="69"/>
    </location>
</feature>
<feature type="region of interest" description="Disordered" evidence="1">
    <location>
        <begin position="1"/>
        <end position="54"/>
    </location>
</feature>
<evidence type="ECO:0000313" key="2">
    <source>
        <dbReference type="EMBL" id="CAG7827814.1"/>
    </source>
</evidence>
<evidence type="ECO:0000256" key="1">
    <source>
        <dbReference type="SAM" id="MobiDB-lite"/>
    </source>
</evidence>
<proteinExistence type="predicted"/>
<gene>
    <name evidence="2" type="ORF">AFUS01_LOCUS37775</name>
</gene>
<comment type="caution">
    <text evidence="2">The sequence shown here is derived from an EMBL/GenBank/DDBJ whole genome shotgun (WGS) entry which is preliminary data.</text>
</comment>
<organism evidence="2 3">
    <name type="scientific">Allacma fusca</name>
    <dbReference type="NCBI Taxonomy" id="39272"/>
    <lineage>
        <taxon>Eukaryota</taxon>
        <taxon>Metazoa</taxon>
        <taxon>Ecdysozoa</taxon>
        <taxon>Arthropoda</taxon>
        <taxon>Hexapoda</taxon>
        <taxon>Collembola</taxon>
        <taxon>Symphypleona</taxon>
        <taxon>Sminthuridae</taxon>
        <taxon>Allacma</taxon>
    </lineage>
</organism>
<dbReference type="AlphaFoldDB" id="A0A8J2L2Z6"/>
<reference evidence="2" key="1">
    <citation type="submission" date="2021-06" db="EMBL/GenBank/DDBJ databases">
        <authorList>
            <person name="Hodson N. C."/>
            <person name="Mongue J. A."/>
            <person name="Jaron S. K."/>
        </authorList>
    </citation>
    <scope>NUCLEOTIDE SEQUENCE</scope>
</reference>